<dbReference type="KEGG" id="arf:AR1Y2_1140"/>
<gene>
    <name evidence="3" type="ORF">AR1Y2_1140</name>
</gene>
<evidence type="ECO:0000313" key="3">
    <source>
        <dbReference type="EMBL" id="QCP34594.1"/>
    </source>
</evidence>
<dbReference type="Proteomes" id="UP000298653">
    <property type="component" value="Chromosome"/>
</dbReference>
<accession>A0A4P8IFP3</accession>
<reference evidence="3 4" key="1">
    <citation type="submission" date="2019-05" db="EMBL/GenBank/DDBJ databases">
        <title>Complete genome sequencing of Anaerostipes rhamnosivorans.</title>
        <authorList>
            <person name="Bui T.P.N."/>
            <person name="de Vos W.M."/>
        </authorList>
    </citation>
    <scope>NUCLEOTIDE SEQUENCE [LARGE SCALE GENOMIC DNA]</scope>
    <source>
        <strain evidence="3 4">1y2</strain>
    </source>
</reference>
<protein>
    <submittedName>
        <fullName evidence="3">PTS system, galactitol-specific IIB component</fullName>
    </submittedName>
</protein>
<name>A0A4P8IFP3_9FIRM</name>
<keyword evidence="1" id="KW-0808">Transferase</keyword>
<dbReference type="InterPro" id="IPR003501">
    <property type="entry name" value="PTS_EIIB_2/3"/>
</dbReference>
<dbReference type="PROSITE" id="PS51099">
    <property type="entry name" value="PTS_EIIB_TYPE_2"/>
    <property type="match status" value="1"/>
</dbReference>
<feature type="domain" description="PTS EIIB type-2" evidence="2">
    <location>
        <begin position="5"/>
        <end position="97"/>
    </location>
</feature>
<evidence type="ECO:0000256" key="1">
    <source>
        <dbReference type="ARBA" id="ARBA00022679"/>
    </source>
</evidence>
<dbReference type="Pfam" id="PF02302">
    <property type="entry name" value="PTS_IIB"/>
    <property type="match status" value="1"/>
</dbReference>
<dbReference type="GO" id="GO:0009401">
    <property type="term" value="P:phosphoenolpyruvate-dependent sugar phosphotransferase system"/>
    <property type="evidence" value="ECO:0007669"/>
    <property type="project" value="InterPro"/>
</dbReference>
<dbReference type="InterPro" id="IPR013011">
    <property type="entry name" value="PTS_EIIB_2"/>
</dbReference>
<dbReference type="EMBL" id="CP040058">
    <property type="protein sequence ID" value="QCP34594.1"/>
    <property type="molecule type" value="Genomic_DNA"/>
</dbReference>
<dbReference type="CDD" id="cd05566">
    <property type="entry name" value="PTS_IIB_galactitol"/>
    <property type="match status" value="1"/>
</dbReference>
<proteinExistence type="predicted"/>
<organism evidence="3 4">
    <name type="scientific">Anaerostipes rhamnosivorans</name>
    <dbReference type="NCBI Taxonomy" id="1229621"/>
    <lineage>
        <taxon>Bacteria</taxon>
        <taxon>Bacillati</taxon>
        <taxon>Bacillota</taxon>
        <taxon>Clostridia</taxon>
        <taxon>Lachnospirales</taxon>
        <taxon>Lachnospiraceae</taxon>
        <taxon>Anaerostipes</taxon>
    </lineage>
</organism>
<dbReference type="AlphaFoldDB" id="A0A4P8IFP3"/>
<sequence length="100" mass="11283">MNRPVEAMVACGSGIATSTVAAEQIQEIFDEMGIRVRITKCSITDIPLKQDDMDVIFVTNNYREKVKCPVINVTSFITGIRKDKTIDKIKEVLLEIQEHK</sequence>
<dbReference type="GO" id="GO:0008982">
    <property type="term" value="F:protein-N(PI)-phosphohistidine-sugar phosphotransferase activity"/>
    <property type="evidence" value="ECO:0007669"/>
    <property type="project" value="InterPro"/>
</dbReference>
<keyword evidence="4" id="KW-1185">Reference proteome</keyword>
<evidence type="ECO:0000313" key="4">
    <source>
        <dbReference type="Proteomes" id="UP000298653"/>
    </source>
</evidence>
<dbReference type="InterPro" id="IPR036095">
    <property type="entry name" value="PTS_EIIB-like_sf"/>
</dbReference>
<dbReference type="SUPFAM" id="SSF52794">
    <property type="entry name" value="PTS system IIB component-like"/>
    <property type="match status" value="1"/>
</dbReference>
<dbReference type="RefSeq" id="WP_137328118.1">
    <property type="nucleotide sequence ID" value="NZ_CP040058.1"/>
</dbReference>
<dbReference type="Gene3D" id="3.40.50.2300">
    <property type="match status" value="1"/>
</dbReference>
<evidence type="ECO:0000259" key="2">
    <source>
        <dbReference type="PROSITE" id="PS51099"/>
    </source>
</evidence>
<dbReference type="OrthoDB" id="6505030at2"/>